<evidence type="ECO:0000256" key="1">
    <source>
        <dbReference type="SAM" id="MobiDB-lite"/>
    </source>
</evidence>
<evidence type="ECO:0000313" key="2">
    <source>
        <dbReference type="EMBL" id="GAA2526943.1"/>
    </source>
</evidence>
<feature type="region of interest" description="Disordered" evidence="1">
    <location>
        <begin position="1"/>
        <end position="54"/>
    </location>
</feature>
<feature type="compositionally biased region" description="Polar residues" evidence="1">
    <location>
        <begin position="1"/>
        <end position="23"/>
    </location>
</feature>
<name>A0ABN3NM51_9ACTN</name>
<gene>
    <name evidence="2" type="ORF">GCM10010201_27190</name>
</gene>
<dbReference type="Proteomes" id="UP001499978">
    <property type="component" value="Unassembled WGS sequence"/>
</dbReference>
<protein>
    <submittedName>
        <fullName evidence="2">Uncharacterized protein</fullName>
    </submittedName>
</protein>
<evidence type="ECO:0000313" key="3">
    <source>
        <dbReference type="Proteomes" id="UP001499978"/>
    </source>
</evidence>
<organism evidence="2 3">
    <name type="scientific">Pilimelia columellifera subsp. columellifera</name>
    <dbReference type="NCBI Taxonomy" id="706583"/>
    <lineage>
        <taxon>Bacteria</taxon>
        <taxon>Bacillati</taxon>
        <taxon>Actinomycetota</taxon>
        <taxon>Actinomycetes</taxon>
        <taxon>Micromonosporales</taxon>
        <taxon>Micromonosporaceae</taxon>
        <taxon>Pilimelia</taxon>
    </lineage>
</organism>
<reference evidence="2 3" key="1">
    <citation type="journal article" date="2019" name="Int. J. Syst. Evol. Microbiol.">
        <title>The Global Catalogue of Microorganisms (GCM) 10K type strain sequencing project: providing services to taxonomists for standard genome sequencing and annotation.</title>
        <authorList>
            <consortium name="The Broad Institute Genomics Platform"/>
            <consortium name="The Broad Institute Genome Sequencing Center for Infectious Disease"/>
            <person name="Wu L."/>
            <person name="Ma J."/>
        </authorList>
    </citation>
    <scope>NUCLEOTIDE SEQUENCE [LARGE SCALE GENOMIC DNA]</scope>
    <source>
        <strain evidence="2 3">JCM 3367</strain>
    </source>
</reference>
<comment type="caution">
    <text evidence="2">The sequence shown here is derived from an EMBL/GenBank/DDBJ whole genome shotgun (WGS) entry which is preliminary data.</text>
</comment>
<keyword evidence="3" id="KW-1185">Reference proteome</keyword>
<sequence>MRAWSSDHTTNAEPAQPTTSHTPTRAGYVLTRTVTDEIDMAPPLRLTDSHRFTT</sequence>
<proteinExistence type="predicted"/>
<dbReference type="EMBL" id="BAAARY010000013">
    <property type="protein sequence ID" value="GAA2526943.1"/>
    <property type="molecule type" value="Genomic_DNA"/>
</dbReference>
<accession>A0ABN3NM51</accession>